<dbReference type="EMBL" id="BARS01006417">
    <property type="protein sequence ID" value="GAF68544.1"/>
    <property type="molecule type" value="Genomic_DNA"/>
</dbReference>
<sequence length="116" mass="13144">MGYSRTSNNYRPRRGGGPKRLARSPVGLTKAASQEMHALRAAKKRYGVDIGLLGMCEVRDQIQDGRSRLLERQSNRVTIHGVAWRGQPMVVAYDSLRHTLVTFLPLDFEPGVRPWR</sequence>
<comment type="caution">
    <text evidence="2">The sequence shown here is derived from an EMBL/GenBank/DDBJ whole genome shotgun (WGS) entry which is preliminary data.</text>
</comment>
<feature type="compositionally biased region" description="Polar residues" evidence="1">
    <location>
        <begin position="1"/>
        <end position="10"/>
    </location>
</feature>
<dbReference type="AlphaFoldDB" id="X0RI87"/>
<feature type="region of interest" description="Disordered" evidence="1">
    <location>
        <begin position="1"/>
        <end position="25"/>
    </location>
</feature>
<evidence type="ECO:0000256" key="1">
    <source>
        <dbReference type="SAM" id="MobiDB-lite"/>
    </source>
</evidence>
<feature type="compositionally biased region" description="Basic residues" evidence="1">
    <location>
        <begin position="11"/>
        <end position="22"/>
    </location>
</feature>
<organism evidence="2">
    <name type="scientific">marine sediment metagenome</name>
    <dbReference type="NCBI Taxonomy" id="412755"/>
    <lineage>
        <taxon>unclassified sequences</taxon>
        <taxon>metagenomes</taxon>
        <taxon>ecological metagenomes</taxon>
    </lineage>
</organism>
<evidence type="ECO:0000313" key="2">
    <source>
        <dbReference type="EMBL" id="GAF68544.1"/>
    </source>
</evidence>
<gene>
    <name evidence="2" type="ORF">S01H1_12491</name>
</gene>
<protein>
    <submittedName>
        <fullName evidence="2">Uncharacterized protein</fullName>
    </submittedName>
</protein>
<accession>X0RI87</accession>
<proteinExistence type="predicted"/>
<reference evidence="2" key="1">
    <citation type="journal article" date="2014" name="Front. Microbiol.">
        <title>High frequency of phylogenetically diverse reductive dehalogenase-homologous genes in deep subseafloor sedimentary metagenomes.</title>
        <authorList>
            <person name="Kawai M."/>
            <person name="Futagami T."/>
            <person name="Toyoda A."/>
            <person name="Takaki Y."/>
            <person name="Nishi S."/>
            <person name="Hori S."/>
            <person name="Arai W."/>
            <person name="Tsubouchi T."/>
            <person name="Morono Y."/>
            <person name="Uchiyama I."/>
            <person name="Ito T."/>
            <person name="Fujiyama A."/>
            <person name="Inagaki F."/>
            <person name="Takami H."/>
        </authorList>
    </citation>
    <scope>NUCLEOTIDE SEQUENCE</scope>
    <source>
        <strain evidence="2">Expedition CK06-06</strain>
    </source>
</reference>
<name>X0RI87_9ZZZZ</name>